<accession>A0A2I4DR86</accession>
<gene>
    <name evidence="3" type="primary">LOC108982679</name>
</gene>
<dbReference type="AlphaFoldDB" id="A0A2I4DR86"/>
<sequence length="240" mass="27166">MSGEVGPTINDISFPKEQEYEASKINNKFHPTSPRKVGFLSFRHLNAVALIIILSASGMVNPEDLAFVLFSLFYMYFISKVAFPTLHPSKEPTVFSPQNKLLRIYVLVGAIIGLFLPIAYIVHGIYEDDKKGIEAATPHVFLLASQVFMEGVAFSDRFSLPIRVFVPVCFNTRRIFTIVDWLRSEFSKAEEESGGFKRRSHAGRGLAVANMAFWCFNLFGFLLPVYLPKAFRRYYSGDKV</sequence>
<dbReference type="InterPro" id="IPR056635">
    <property type="entry name" value="DUF7733"/>
</dbReference>
<organism evidence="2 3">
    <name type="scientific">Juglans regia</name>
    <name type="common">English walnut</name>
    <dbReference type="NCBI Taxonomy" id="51240"/>
    <lineage>
        <taxon>Eukaryota</taxon>
        <taxon>Viridiplantae</taxon>
        <taxon>Streptophyta</taxon>
        <taxon>Embryophyta</taxon>
        <taxon>Tracheophyta</taxon>
        <taxon>Spermatophyta</taxon>
        <taxon>Magnoliopsida</taxon>
        <taxon>eudicotyledons</taxon>
        <taxon>Gunneridae</taxon>
        <taxon>Pentapetalae</taxon>
        <taxon>rosids</taxon>
        <taxon>fabids</taxon>
        <taxon>Fagales</taxon>
        <taxon>Juglandaceae</taxon>
        <taxon>Juglans</taxon>
    </lineage>
</organism>
<dbReference type="Pfam" id="PF24867">
    <property type="entry name" value="DUF7733"/>
    <property type="match status" value="1"/>
</dbReference>
<dbReference type="Gramene" id="Jr13_31050_p1">
    <property type="protein sequence ID" value="cds.Jr13_31050_p1"/>
    <property type="gene ID" value="Jr13_31050"/>
</dbReference>
<protein>
    <submittedName>
        <fullName evidence="3">Uncharacterized protein LOC108982679</fullName>
    </submittedName>
</protein>
<name>A0A2I4DR86_JUGRE</name>
<dbReference type="PANTHER" id="PTHR33829:SF1">
    <property type="entry name" value="TRANSMEMBRANE PROTEIN"/>
    <property type="match status" value="1"/>
</dbReference>
<keyword evidence="2" id="KW-1185">Reference proteome</keyword>
<dbReference type="Proteomes" id="UP000235220">
    <property type="component" value="Chromosome 13"/>
</dbReference>
<dbReference type="GeneID" id="108982679"/>
<evidence type="ECO:0000313" key="2">
    <source>
        <dbReference type="Proteomes" id="UP000235220"/>
    </source>
</evidence>
<feature type="domain" description="DUF7733" evidence="1">
    <location>
        <begin position="40"/>
        <end position="235"/>
    </location>
</feature>
<proteinExistence type="predicted"/>
<dbReference type="OrthoDB" id="1906194at2759"/>
<reference evidence="3" key="1">
    <citation type="submission" date="2025-08" db="UniProtKB">
        <authorList>
            <consortium name="RefSeq"/>
        </authorList>
    </citation>
    <scope>IDENTIFICATION</scope>
    <source>
        <tissue evidence="3">Leaves</tissue>
    </source>
</reference>
<evidence type="ECO:0000313" key="3">
    <source>
        <dbReference type="RefSeq" id="XP_018809664.1"/>
    </source>
</evidence>
<dbReference type="FunCoup" id="A0A2I4DR86">
    <property type="interactions" value="169"/>
</dbReference>
<dbReference type="PANTHER" id="PTHR33829">
    <property type="entry name" value="OSJNBA0044M19.10 PROTEIN"/>
    <property type="match status" value="1"/>
</dbReference>
<evidence type="ECO:0000259" key="1">
    <source>
        <dbReference type="Pfam" id="PF24867"/>
    </source>
</evidence>
<dbReference type="RefSeq" id="XP_018809664.1">
    <property type="nucleotide sequence ID" value="XM_018954119.2"/>
</dbReference>
<dbReference type="KEGG" id="jre:108982679"/>
<dbReference type="STRING" id="51240.A0A2I4DR86"/>